<accession>A0A5B8UTG7</accession>
<dbReference type="EMBL" id="CP042436">
    <property type="protein sequence ID" value="QEC62397.1"/>
    <property type="molecule type" value="Genomic_DNA"/>
</dbReference>
<keyword evidence="2" id="KW-1185">Reference proteome</keyword>
<evidence type="ECO:0000313" key="1">
    <source>
        <dbReference type="EMBL" id="QEC62397.1"/>
    </source>
</evidence>
<dbReference type="OrthoDB" id="798594at2"/>
<dbReference type="KEGG" id="mgin:FRZ54_07295"/>
<gene>
    <name evidence="1" type="ORF">FRZ54_07295</name>
</gene>
<dbReference type="AlphaFoldDB" id="A0A5B8UTG7"/>
<proteinExistence type="predicted"/>
<name>A0A5B8UTG7_9SPHI</name>
<protein>
    <submittedName>
        <fullName evidence="1">Uncharacterized protein</fullName>
    </submittedName>
</protein>
<dbReference type="RefSeq" id="WP_147030974.1">
    <property type="nucleotide sequence ID" value="NZ_CP042436.1"/>
</dbReference>
<organism evidence="1 2">
    <name type="scientific">Mucilaginibacter ginsenosidivorans</name>
    <dbReference type="NCBI Taxonomy" id="398053"/>
    <lineage>
        <taxon>Bacteria</taxon>
        <taxon>Pseudomonadati</taxon>
        <taxon>Bacteroidota</taxon>
        <taxon>Sphingobacteriia</taxon>
        <taxon>Sphingobacteriales</taxon>
        <taxon>Sphingobacteriaceae</taxon>
        <taxon>Mucilaginibacter</taxon>
    </lineage>
</organism>
<evidence type="ECO:0000313" key="2">
    <source>
        <dbReference type="Proteomes" id="UP000321479"/>
    </source>
</evidence>
<sequence>MTVIDLDGNEIIVTDLPLAMMQADDYRHYRVNAPSSYQLHLYKYWEDFYQKLLILDAKIKAKKERE</sequence>
<dbReference type="Proteomes" id="UP000321479">
    <property type="component" value="Chromosome"/>
</dbReference>
<reference evidence="1 2" key="1">
    <citation type="journal article" date="2017" name="Curr. Microbiol.">
        <title>Mucilaginibacter ginsenosidivorans sp. nov., Isolated from Soil of Ginseng Field.</title>
        <authorList>
            <person name="Kim M.M."/>
            <person name="Siddiqi M.Z."/>
            <person name="Im W.T."/>
        </authorList>
    </citation>
    <scope>NUCLEOTIDE SEQUENCE [LARGE SCALE GENOMIC DNA]</scope>
    <source>
        <strain evidence="1 2">Gsoil 3017</strain>
    </source>
</reference>